<sequence length="79" mass="9231">MTILEFLKLLCTSSLENLVLVYWLLFLPLLPNYCVLQVCFVLQCLQTFLLELPLKQSKHYQPPQPPVTIAYNPIYSLFL</sequence>
<dbReference type="EMBL" id="JANAVB010042219">
    <property type="protein sequence ID" value="KAJ6794558.1"/>
    <property type="molecule type" value="Genomic_DNA"/>
</dbReference>
<keyword evidence="4" id="KW-1185">Reference proteome</keyword>
<evidence type="ECO:0000313" key="2">
    <source>
        <dbReference type="EMBL" id="KAJ6790978.1"/>
    </source>
</evidence>
<proteinExistence type="predicted"/>
<reference evidence="2" key="2">
    <citation type="submission" date="2023-04" db="EMBL/GenBank/DDBJ databases">
        <authorList>
            <person name="Bruccoleri R.E."/>
            <person name="Oakeley E.J."/>
            <person name="Faust A.-M."/>
            <person name="Dessus-Babus S."/>
            <person name="Altorfer M."/>
            <person name="Burckhardt D."/>
            <person name="Oertli M."/>
            <person name="Naumann U."/>
            <person name="Petersen F."/>
            <person name="Wong J."/>
        </authorList>
    </citation>
    <scope>NUCLEOTIDE SEQUENCE</scope>
    <source>
        <strain evidence="2">GSM-AAB239-AS_SAM_17_03QT</strain>
        <tissue evidence="2">Leaf</tissue>
    </source>
</reference>
<gene>
    <name evidence="3" type="ORF">M6B38_230565</name>
    <name evidence="2" type="ORF">M6B38_246580</name>
</gene>
<evidence type="ECO:0000313" key="4">
    <source>
        <dbReference type="Proteomes" id="UP001140949"/>
    </source>
</evidence>
<reference evidence="2" key="1">
    <citation type="journal article" date="2023" name="GigaByte">
        <title>Genome assembly of the bearded iris, Iris pallida Lam.</title>
        <authorList>
            <person name="Bruccoleri R.E."/>
            <person name="Oakeley E.J."/>
            <person name="Faust A.M.E."/>
            <person name="Altorfer M."/>
            <person name="Dessus-Babus S."/>
            <person name="Burckhardt D."/>
            <person name="Oertli M."/>
            <person name="Naumann U."/>
            <person name="Petersen F."/>
            <person name="Wong J."/>
        </authorList>
    </citation>
    <scope>NUCLEOTIDE SEQUENCE</scope>
    <source>
        <strain evidence="2">GSM-AAB239-AS_SAM_17_03QT</strain>
    </source>
</reference>
<dbReference type="EMBL" id="JANAVB010044818">
    <property type="protein sequence ID" value="KAJ6790978.1"/>
    <property type="molecule type" value="Genomic_DNA"/>
</dbReference>
<evidence type="ECO:0000256" key="1">
    <source>
        <dbReference type="SAM" id="Phobius"/>
    </source>
</evidence>
<keyword evidence="1" id="KW-0812">Transmembrane</keyword>
<organism evidence="2 4">
    <name type="scientific">Iris pallida</name>
    <name type="common">Sweet iris</name>
    <dbReference type="NCBI Taxonomy" id="29817"/>
    <lineage>
        <taxon>Eukaryota</taxon>
        <taxon>Viridiplantae</taxon>
        <taxon>Streptophyta</taxon>
        <taxon>Embryophyta</taxon>
        <taxon>Tracheophyta</taxon>
        <taxon>Spermatophyta</taxon>
        <taxon>Magnoliopsida</taxon>
        <taxon>Liliopsida</taxon>
        <taxon>Asparagales</taxon>
        <taxon>Iridaceae</taxon>
        <taxon>Iridoideae</taxon>
        <taxon>Irideae</taxon>
        <taxon>Iris</taxon>
    </lineage>
</organism>
<feature type="transmembrane region" description="Helical" evidence="1">
    <location>
        <begin position="20"/>
        <end position="45"/>
    </location>
</feature>
<protein>
    <submittedName>
        <fullName evidence="2">Protein LITTLE ZIPPER 4-like</fullName>
    </submittedName>
</protein>
<keyword evidence="1" id="KW-1133">Transmembrane helix</keyword>
<keyword evidence="1" id="KW-0472">Membrane</keyword>
<dbReference type="Proteomes" id="UP001140949">
    <property type="component" value="Unassembled WGS sequence"/>
</dbReference>
<dbReference type="AlphaFoldDB" id="A0AAX6DGV2"/>
<evidence type="ECO:0000313" key="3">
    <source>
        <dbReference type="EMBL" id="KAJ6794558.1"/>
    </source>
</evidence>
<accession>A0AAX6DGV2</accession>
<name>A0AAX6DGV2_IRIPA</name>
<comment type="caution">
    <text evidence="2">The sequence shown here is derived from an EMBL/GenBank/DDBJ whole genome shotgun (WGS) entry which is preliminary data.</text>
</comment>